<keyword evidence="1" id="KW-1133">Transmembrane helix</keyword>
<sequence length="240" mass="27053">MAEQPANTSMPEQIVHPQAKRNGLVITVLGGSLLVATFLCNAIFQEFPLALLITGTGFSLVTLAVGIGKLIEPPASLIMNPKAIVYQHRKGQWQLTWDNIQRIGIPTIQRGIDRIEVPVIGFRLHSYDALLQNIDKRMAVHVLLEQRQLLVVALRAEKPDLEDFTPYFDVPSKYKTDSETIYDGVLASFALRMQHMRELLGYDLFISDNALDRPAEEFVNYLRELQATRSDYLVDESSAE</sequence>
<dbReference type="Proteomes" id="UP000288405">
    <property type="component" value="Unassembled WGS sequence"/>
</dbReference>
<protein>
    <submittedName>
        <fullName evidence="2">DUF2982 domain-containing protein</fullName>
    </submittedName>
</protein>
<dbReference type="RefSeq" id="WP_126776858.1">
    <property type="nucleotide sequence ID" value="NZ_PIPM01000005.1"/>
</dbReference>
<gene>
    <name evidence="2" type="ORF">CWE11_06830</name>
</gene>
<dbReference type="OrthoDB" id="7061905at2"/>
<dbReference type="EMBL" id="PIPM01000005">
    <property type="protein sequence ID" value="RUO33548.1"/>
    <property type="molecule type" value="Genomic_DNA"/>
</dbReference>
<reference evidence="2 3" key="1">
    <citation type="journal article" date="2011" name="Front. Microbiol.">
        <title>Genomic signatures of strain selection and enhancement in Bacillus atrophaeus var. globigii, a historical biowarfare simulant.</title>
        <authorList>
            <person name="Gibbons H.S."/>
            <person name="Broomall S.M."/>
            <person name="McNew L.A."/>
            <person name="Daligault H."/>
            <person name="Chapman C."/>
            <person name="Bruce D."/>
            <person name="Karavis M."/>
            <person name="Krepps M."/>
            <person name="McGregor P.A."/>
            <person name="Hong C."/>
            <person name="Park K.H."/>
            <person name="Akmal A."/>
            <person name="Feldman A."/>
            <person name="Lin J.S."/>
            <person name="Chang W.E."/>
            <person name="Higgs B.W."/>
            <person name="Demirev P."/>
            <person name="Lindquist J."/>
            <person name="Liem A."/>
            <person name="Fochler E."/>
            <person name="Read T.D."/>
            <person name="Tapia R."/>
            <person name="Johnson S."/>
            <person name="Bishop-Lilly K.A."/>
            <person name="Detter C."/>
            <person name="Han C."/>
            <person name="Sozhamannan S."/>
            <person name="Rosenzweig C.N."/>
            <person name="Skowronski E.W."/>
        </authorList>
    </citation>
    <scope>NUCLEOTIDE SEQUENCE [LARGE SCALE GENOMIC DNA]</scope>
    <source>
        <strain evidence="2 3">GYP-17</strain>
    </source>
</reference>
<feature type="transmembrane region" description="Helical" evidence="1">
    <location>
        <begin position="50"/>
        <end position="71"/>
    </location>
</feature>
<dbReference type="InterPro" id="IPR021367">
    <property type="entry name" value="DUF2982"/>
</dbReference>
<evidence type="ECO:0000313" key="3">
    <source>
        <dbReference type="Proteomes" id="UP000288405"/>
    </source>
</evidence>
<keyword evidence="1" id="KW-0812">Transmembrane</keyword>
<dbReference type="AlphaFoldDB" id="A0A432WIF4"/>
<dbReference type="Pfam" id="PF11201">
    <property type="entry name" value="DUF2982"/>
    <property type="match status" value="1"/>
</dbReference>
<accession>A0A432WIF4</accession>
<evidence type="ECO:0000313" key="2">
    <source>
        <dbReference type="EMBL" id="RUO33548.1"/>
    </source>
</evidence>
<organism evidence="2 3">
    <name type="scientific">Aliidiomarina sanyensis</name>
    <dbReference type="NCBI Taxonomy" id="1249555"/>
    <lineage>
        <taxon>Bacteria</taxon>
        <taxon>Pseudomonadati</taxon>
        <taxon>Pseudomonadota</taxon>
        <taxon>Gammaproteobacteria</taxon>
        <taxon>Alteromonadales</taxon>
        <taxon>Idiomarinaceae</taxon>
        <taxon>Aliidiomarina</taxon>
    </lineage>
</organism>
<comment type="caution">
    <text evidence="2">The sequence shown here is derived from an EMBL/GenBank/DDBJ whole genome shotgun (WGS) entry which is preliminary data.</text>
</comment>
<evidence type="ECO:0000256" key="1">
    <source>
        <dbReference type="SAM" id="Phobius"/>
    </source>
</evidence>
<name>A0A432WIF4_9GAMM</name>
<proteinExistence type="predicted"/>
<keyword evidence="3" id="KW-1185">Reference proteome</keyword>
<keyword evidence="1" id="KW-0472">Membrane</keyword>
<feature type="transmembrane region" description="Helical" evidence="1">
    <location>
        <begin position="23"/>
        <end position="44"/>
    </location>
</feature>